<evidence type="ECO:0000313" key="2">
    <source>
        <dbReference type="Proteomes" id="UP001234178"/>
    </source>
</evidence>
<proteinExistence type="predicted"/>
<keyword evidence="2" id="KW-1185">Reference proteome</keyword>
<accession>A0ABQ9YTJ1</accession>
<protein>
    <recommendedName>
        <fullName evidence="3">Secreted protein</fullName>
    </recommendedName>
</protein>
<gene>
    <name evidence="1" type="ORF">OUZ56_005717</name>
</gene>
<evidence type="ECO:0000313" key="1">
    <source>
        <dbReference type="EMBL" id="KAK4003972.1"/>
    </source>
</evidence>
<organism evidence="1 2">
    <name type="scientific">Daphnia magna</name>
    <dbReference type="NCBI Taxonomy" id="35525"/>
    <lineage>
        <taxon>Eukaryota</taxon>
        <taxon>Metazoa</taxon>
        <taxon>Ecdysozoa</taxon>
        <taxon>Arthropoda</taxon>
        <taxon>Crustacea</taxon>
        <taxon>Branchiopoda</taxon>
        <taxon>Diplostraca</taxon>
        <taxon>Cladocera</taxon>
        <taxon>Anomopoda</taxon>
        <taxon>Daphniidae</taxon>
        <taxon>Daphnia</taxon>
    </lineage>
</organism>
<dbReference type="EMBL" id="JAOYFB010000001">
    <property type="protein sequence ID" value="KAK4003972.1"/>
    <property type="molecule type" value="Genomic_DNA"/>
</dbReference>
<dbReference type="Proteomes" id="UP001234178">
    <property type="component" value="Unassembled WGS sequence"/>
</dbReference>
<reference evidence="1 2" key="1">
    <citation type="journal article" date="2023" name="Nucleic Acids Res.">
        <title>The hologenome of Daphnia magna reveals possible DNA methylation and microbiome-mediated evolution of the host genome.</title>
        <authorList>
            <person name="Chaturvedi A."/>
            <person name="Li X."/>
            <person name="Dhandapani V."/>
            <person name="Marshall H."/>
            <person name="Kissane S."/>
            <person name="Cuenca-Cambronero M."/>
            <person name="Asole G."/>
            <person name="Calvet F."/>
            <person name="Ruiz-Romero M."/>
            <person name="Marangio P."/>
            <person name="Guigo R."/>
            <person name="Rago D."/>
            <person name="Mirbahai L."/>
            <person name="Eastwood N."/>
            <person name="Colbourne J.K."/>
            <person name="Zhou J."/>
            <person name="Mallon E."/>
            <person name="Orsini L."/>
        </authorList>
    </citation>
    <scope>NUCLEOTIDE SEQUENCE [LARGE SCALE GENOMIC DNA]</scope>
    <source>
        <strain evidence="1">LRV0_1</strain>
    </source>
</reference>
<comment type="caution">
    <text evidence="1">The sequence shown here is derived from an EMBL/GenBank/DDBJ whole genome shotgun (WGS) entry which is preliminary data.</text>
</comment>
<evidence type="ECO:0008006" key="3">
    <source>
        <dbReference type="Google" id="ProtNLM"/>
    </source>
</evidence>
<name>A0ABQ9YTJ1_9CRUS</name>
<sequence>MALGGSILPVFVTNLGAFTASSSSITFTGNSPSNNSAPFGTSRAPSGGALWPFTMTTDGPSHPIRRAPIVSLASSETPLTALSIVCEWFVAHIAHFCRRMSESWPNIR</sequence>